<sequence length="319" mass="36171">MVTAEGEIFKVELVNANTGESFKQHIASDGEIYVEVEPNMEYFVKVSASDDPKERKITADIEIDGKKLWYRTYLWTMKNNTAHLGYSSMENGKHCDLSLKFAKVSNSGQQSFDCIPQLLMGQIVVSFREVQDPSPKKKKKERNTSYEYDEPYSGGSESEEKDSETSESEEEDSDSSGSEEDTNFEYFLYESSLKEGNVKVSGKALESKLGCVQNKFDGLPSVPGTNSRVKRYSTGKLVRKMKLNYCTALGLIEIGILPKPPLWDFHRLQFPQEKSNSSSCSSEIQPEKKRKITTTHLDGKSIVEVQEFDFFDLTKEKEK</sequence>
<dbReference type="EMBL" id="HBFR01036624">
    <property type="protein sequence ID" value="CAD8899468.1"/>
    <property type="molecule type" value="Transcribed_RNA"/>
</dbReference>
<accession>A0A6U5L181</accession>
<evidence type="ECO:0000313" key="2">
    <source>
        <dbReference type="EMBL" id="CAD8899466.1"/>
    </source>
</evidence>
<gene>
    <name evidence="2" type="ORF">CHYS00102_LOCUS26682</name>
    <name evidence="3" type="ORF">CHYS00102_LOCUS26683</name>
    <name evidence="4" type="ORF">CHYS00102_LOCUS26684</name>
    <name evidence="5" type="ORF">CHYS00102_LOCUS26685</name>
</gene>
<dbReference type="EMBL" id="HBFR01036623">
    <property type="protein sequence ID" value="CAD8899467.1"/>
    <property type="molecule type" value="Transcribed_RNA"/>
</dbReference>
<dbReference type="EMBL" id="HBFR01036626">
    <property type="protein sequence ID" value="CAD8899469.1"/>
    <property type="molecule type" value="Transcribed_RNA"/>
</dbReference>
<feature type="compositionally biased region" description="Acidic residues" evidence="1">
    <location>
        <begin position="157"/>
        <end position="181"/>
    </location>
</feature>
<evidence type="ECO:0000256" key="1">
    <source>
        <dbReference type="SAM" id="MobiDB-lite"/>
    </source>
</evidence>
<organism evidence="3">
    <name type="scientific">Corethron hystrix</name>
    <dbReference type="NCBI Taxonomy" id="216773"/>
    <lineage>
        <taxon>Eukaryota</taxon>
        <taxon>Sar</taxon>
        <taxon>Stramenopiles</taxon>
        <taxon>Ochrophyta</taxon>
        <taxon>Bacillariophyta</taxon>
        <taxon>Coscinodiscophyceae</taxon>
        <taxon>Corethrophycidae</taxon>
        <taxon>Corethrales</taxon>
        <taxon>Corethraceae</taxon>
        <taxon>Corethron</taxon>
    </lineage>
</organism>
<reference evidence="3" key="1">
    <citation type="submission" date="2021-01" db="EMBL/GenBank/DDBJ databases">
        <authorList>
            <person name="Corre E."/>
            <person name="Pelletier E."/>
            <person name="Niang G."/>
            <person name="Scheremetjew M."/>
            <person name="Finn R."/>
            <person name="Kale V."/>
            <person name="Holt S."/>
            <person name="Cochrane G."/>
            <person name="Meng A."/>
            <person name="Brown T."/>
            <person name="Cohen L."/>
        </authorList>
    </citation>
    <scope>NUCLEOTIDE SEQUENCE</scope>
    <source>
        <strain evidence="3">308</strain>
    </source>
</reference>
<protein>
    <submittedName>
        <fullName evidence="3">Uncharacterized protein</fullName>
    </submittedName>
</protein>
<name>A0A6U5L181_9STRA</name>
<evidence type="ECO:0000313" key="4">
    <source>
        <dbReference type="EMBL" id="CAD8899468.1"/>
    </source>
</evidence>
<evidence type="ECO:0000313" key="5">
    <source>
        <dbReference type="EMBL" id="CAD8899469.1"/>
    </source>
</evidence>
<dbReference type="EMBL" id="HBFR01036622">
    <property type="protein sequence ID" value="CAD8899466.1"/>
    <property type="molecule type" value="Transcribed_RNA"/>
</dbReference>
<dbReference type="AlphaFoldDB" id="A0A6U5L181"/>
<evidence type="ECO:0000313" key="3">
    <source>
        <dbReference type="EMBL" id="CAD8899467.1"/>
    </source>
</evidence>
<feature type="region of interest" description="Disordered" evidence="1">
    <location>
        <begin position="130"/>
        <end position="181"/>
    </location>
</feature>
<proteinExistence type="predicted"/>